<dbReference type="RefSeq" id="WP_051372548.1">
    <property type="nucleotide sequence ID" value="NZ_FPAW01000014.1"/>
</dbReference>
<keyword evidence="2" id="KW-1185">Reference proteome</keyword>
<name>A0A1I7C5P5_9RHOB</name>
<protein>
    <submittedName>
        <fullName evidence="1">Uncharacterized protein</fullName>
    </submittedName>
</protein>
<evidence type="ECO:0000313" key="1">
    <source>
        <dbReference type="EMBL" id="SFT94718.1"/>
    </source>
</evidence>
<sequence length="103" mass="11637">MDRENIDTAANALAAMYDTGFGGKSSGRYRIPRKLLSELLGRRRIYGKDIRLLSRVLFERGYVLIDMDSFFVVLSANSFVNYRRANQDAISAQHIGLPGHEVN</sequence>
<dbReference type="OrthoDB" id="8451272at2"/>
<evidence type="ECO:0000313" key="2">
    <source>
        <dbReference type="Proteomes" id="UP000182466"/>
    </source>
</evidence>
<reference evidence="1 2" key="1">
    <citation type="submission" date="2016-10" db="EMBL/GenBank/DDBJ databases">
        <authorList>
            <person name="de Groot N.N."/>
        </authorList>
    </citation>
    <scope>NUCLEOTIDE SEQUENCE [LARGE SCALE GENOMIC DNA]</scope>
    <source>
        <strain evidence="1 2">CGMCC 1.10959</strain>
    </source>
</reference>
<proteinExistence type="predicted"/>
<dbReference type="STRING" id="999627.SAMN05216236_11487"/>
<gene>
    <name evidence="1" type="ORF">SAMN05216236_11487</name>
</gene>
<organism evidence="1 2">
    <name type="scientific">Sedimentitalea nanhaiensis</name>
    <dbReference type="NCBI Taxonomy" id="999627"/>
    <lineage>
        <taxon>Bacteria</taxon>
        <taxon>Pseudomonadati</taxon>
        <taxon>Pseudomonadota</taxon>
        <taxon>Alphaproteobacteria</taxon>
        <taxon>Rhodobacterales</taxon>
        <taxon>Paracoccaceae</taxon>
        <taxon>Sedimentitalea</taxon>
    </lineage>
</organism>
<dbReference type="EMBL" id="FPAW01000014">
    <property type="protein sequence ID" value="SFT94718.1"/>
    <property type="molecule type" value="Genomic_DNA"/>
</dbReference>
<dbReference type="Proteomes" id="UP000182466">
    <property type="component" value="Unassembled WGS sequence"/>
</dbReference>
<dbReference type="AlphaFoldDB" id="A0A1I7C5P5"/>
<accession>A0A1I7C5P5</accession>